<keyword evidence="1" id="KW-0812">Transmembrane</keyword>
<dbReference type="PANTHER" id="PTHR34543:SF1">
    <property type="entry name" value="PROTEIN ABA DEFICIENT 4, CHLOROPLASTIC"/>
    <property type="match status" value="1"/>
</dbReference>
<gene>
    <name evidence="2" type="ORF">KDK_61700</name>
</gene>
<dbReference type="InterPro" id="IPR025461">
    <property type="entry name" value="ABA4-like"/>
</dbReference>
<feature type="transmembrane region" description="Helical" evidence="1">
    <location>
        <begin position="105"/>
        <end position="129"/>
    </location>
</feature>
<feature type="transmembrane region" description="Helical" evidence="1">
    <location>
        <begin position="65"/>
        <end position="85"/>
    </location>
</feature>
<name>A0A402ATA1_9CHLR</name>
<dbReference type="EMBL" id="BIFS01000002">
    <property type="protein sequence ID" value="GCE22370.1"/>
    <property type="molecule type" value="Genomic_DNA"/>
</dbReference>
<feature type="transmembrane region" description="Helical" evidence="1">
    <location>
        <begin position="33"/>
        <end position="53"/>
    </location>
</feature>
<keyword evidence="1" id="KW-1133">Transmembrane helix</keyword>
<keyword evidence="3" id="KW-1185">Reference proteome</keyword>
<sequence length="152" mass="16839">MATLFSLCSFLALPFWALMIVLPHWKWTRRIIQSPLIVAPLALLYIILVLPHVGEIFLTVASPTLAGIASLLSSPLGATIAWVHFLAFDLFAGRWAYLESQERHISAWLMAPILFFTLMLGPLGLLLFLGVRALKLKSANDAQDQSVVEAKN</sequence>
<organism evidence="2 3">
    <name type="scientific">Dictyobacter kobayashii</name>
    <dbReference type="NCBI Taxonomy" id="2014872"/>
    <lineage>
        <taxon>Bacteria</taxon>
        <taxon>Bacillati</taxon>
        <taxon>Chloroflexota</taxon>
        <taxon>Ktedonobacteria</taxon>
        <taxon>Ktedonobacterales</taxon>
        <taxon>Dictyobacteraceae</taxon>
        <taxon>Dictyobacter</taxon>
    </lineage>
</organism>
<evidence type="ECO:0000313" key="3">
    <source>
        <dbReference type="Proteomes" id="UP000287188"/>
    </source>
</evidence>
<evidence type="ECO:0008006" key="4">
    <source>
        <dbReference type="Google" id="ProtNLM"/>
    </source>
</evidence>
<dbReference type="RefSeq" id="WP_126555088.1">
    <property type="nucleotide sequence ID" value="NZ_BIFS01000002.1"/>
</dbReference>
<dbReference type="Pfam" id="PF14108">
    <property type="entry name" value="ABA4-like"/>
    <property type="match status" value="1"/>
</dbReference>
<reference evidence="3" key="1">
    <citation type="submission" date="2018-12" db="EMBL/GenBank/DDBJ databases">
        <title>Tengunoibacter tsumagoiensis gen. nov., sp. nov., Dictyobacter kobayashii sp. nov., D. alpinus sp. nov., and D. joshuensis sp. nov. and description of Dictyobacteraceae fam. nov. within the order Ktedonobacterales isolated from Tengu-no-mugimeshi.</title>
        <authorList>
            <person name="Wang C.M."/>
            <person name="Zheng Y."/>
            <person name="Sakai Y."/>
            <person name="Toyoda A."/>
            <person name="Minakuchi Y."/>
            <person name="Abe K."/>
            <person name="Yokota A."/>
            <person name="Yabe S."/>
        </authorList>
    </citation>
    <scope>NUCLEOTIDE SEQUENCE [LARGE SCALE GENOMIC DNA]</scope>
    <source>
        <strain evidence="3">Uno11</strain>
    </source>
</reference>
<dbReference type="AlphaFoldDB" id="A0A402ATA1"/>
<comment type="caution">
    <text evidence="2">The sequence shown here is derived from an EMBL/GenBank/DDBJ whole genome shotgun (WGS) entry which is preliminary data.</text>
</comment>
<dbReference type="Proteomes" id="UP000287188">
    <property type="component" value="Unassembled WGS sequence"/>
</dbReference>
<dbReference type="PANTHER" id="PTHR34543">
    <property type="entry name" value="PROTEIN ABA DEFICIENT 4, CHLOROPLASTIC"/>
    <property type="match status" value="1"/>
</dbReference>
<evidence type="ECO:0000313" key="2">
    <source>
        <dbReference type="EMBL" id="GCE22370.1"/>
    </source>
</evidence>
<keyword evidence="1" id="KW-0472">Membrane</keyword>
<proteinExistence type="predicted"/>
<dbReference type="OrthoDB" id="345237at2"/>
<accession>A0A402ATA1</accession>
<protein>
    <recommendedName>
        <fullName evidence="4">DUF4281 domain-containing protein</fullName>
    </recommendedName>
</protein>
<evidence type="ECO:0000256" key="1">
    <source>
        <dbReference type="SAM" id="Phobius"/>
    </source>
</evidence>